<feature type="compositionally biased region" description="Polar residues" evidence="1">
    <location>
        <begin position="21"/>
        <end position="45"/>
    </location>
</feature>
<keyword evidence="4" id="KW-1185">Reference proteome</keyword>
<feature type="region of interest" description="Disordered" evidence="1">
    <location>
        <begin position="195"/>
        <end position="283"/>
    </location>
</feature>
<dbReference type="Proteomes" id="UP001590950">
    <property type="component" value="Unassembled WGS sequence"/>
</dbReference>
<dbReference type="InterPro" id="IPR009057">
    <property type="entry name" value="Homeodomain-like_sf"/>
</dbReference>
<feature type="compositionally biased region" description="Basic and acidic residues" evidence="1">
    <location>
        <begin position="249"/>
        <end position="267"/>
    </location>
</feature>
<proteinExistence type="predicted"/>
<evidence type="ECO:0000313" key="3">
    <source>
        <dbReference type="EMBL" id="KAL2036661.1"/>
    </source>
</evidence>
<feature type="region of interest" description="Disordered" evidence="1">
    <location>
        <begin position="1"/>
        <end position="121"/>
    </location>
</feature>
<feature type="compositionally biased region" description="Low complexity" evidence="1">
    <location>
        <begin position="101"/>
        <end position="117"/>
    </location>
</feature>
<dbReference type="Pfam" id="PF04433">
    <property type="entry name" value="SWIRM"/>
    <property type="match status" value="1"/>
</dbReference>
<organism evidence="3 4">
    <name type="scientific">Stereocaulon virgatum</name>
    <dbReference type="NCBI Taxonomy" id="373712"/>
    <lineage>
        <taxon>Eukaryota</taxon>
        <taxon>Fungi</taxon>
        <taxon>Dikarya</taxon>
        <taxon>Ascomycota</taxon>
        <taxon>Pezizomycotina</taxon>
        <taxon>Lecanoromycetes</taxon>
        <taxon>OSLEUM clade</taxon>
        <taxon>Lecanoromycetidae</taxon>
        <taxon>Lecanorales</taxon>
        <taxon>Lecanorineae</taxon>
        <taxon>Stereocaulaceae</taxon>
        <taxon>Stereocaulon</taxon>
    </lineage>
</organism>
<feature type="domain" description="SWIRM" evidence="2">
    <location>
        <begin position="308"/>
        <end position="380"/>
    </location>
</feature>
<reference evidence="3 4" key="1">
    <citation type="submission" date="2024-09" db="EMBL/GenBank/DDBJ databases">
        <title>Rethinking Asexuality: The Enigmatic Case of Functional Sexual Genes in Lepraria (Stereocaulaceae).</title>
        <authorList>
            <person name="Doellman M."/>
            <person name="Sun Y."/>
            <person name="Barcenas-Pena A."/>
            <person name="Lumbsch H.T."/>
            <person name="Grewe F."/>
        </authorList>
    </citation>
    <scope>NUCLEOTIDE SEQUENCE [LARGE SCALE GENOMIC DNA]</scope>
    <source>
        <strain evidence="3 4">Mercado 3170</strain>
    </source>
</reference>
<evidence type="ECO:0000313" key="4">
    <source>
        <dbReference type="Proteomes" id="UP001590950"/>
    </source>
</evidence>
<comment type="caution">
    <text evidence="3">The sequence shown here is derived from an EMBL/GenBank/DDBJ whole genome shotgun (WGS) entry which is preliminary data.</text>
</comment>
<dbReference type="EMBL" id="JBEFKJ010000057">
    <property type="protein sequence ID" value="KAL2036661.1"/>
    <property type="molecule type" value="Genomic_DNA"/>
</dbReference>
<feature type="compositionally biased region" description="Polar residues" evidence="1">
    <location>
        <begin position="83"/>
        <end position="93"/>
    </location>
</feature>
<accession>A0ABR3ZVB6</accession>
<dbReference type="InterPro" id="IPR036388">
    <property type="entry name" value="WH-like_DNA-bd_sf"/>
</dbReference>
<sequence>MSKFSIANLMSPPEVKPLDTFSITPTKSPSTSQTEAYTPGRTPTSMADCPTSDTKMRVLPSPPISPQVLMNKRYKEEKEGYKPTTSVTPQSGNVKDPVLYPESESFSSTSEEPLFPSIPSTAQTDEIISKYKARRDMHMAQFNNKLNRPTDEEYRLAISVVSQVGKLYNQDPRGYLKRQHDENNEMYYQTKRLCARPGATPKKSLPTLAPQPKPSKRAIARATPVKPAVVRVKRTPKPSPRAKLMGFPDKSRSETPDRQPGTKREDIDYNSLPDYAPPTSTLPEGNAKALKADWQSNNVLNLSNDPDRHMLHEAEINLAGTLRLNCATYMCSKRRIFHARLNALKIGKEFRKTDAQQACKIDVNKASKLWTAYDKVGWFNKSYFQQYL</sequence>
<dbReference type="InterPro" id="IPR007526">
    <property type="entry name" value="SWIRM"/>
</dbReference>
<gene>
    <name evidence="3" type="ORF">N7G274_010611</name>
</gene>
<name>A0ABR3ZVB6_9LECA</name>
<dbReference type="SUPFAM" id="SSF46689">
    <property type="entry name" value="Homeodomain-like"/>
    <property type="match status" value="1"/>
</dbReference>
<evidence type="ECO:0000256" key="1">
    <source>
        <dbReference type="SAM" id="MobiDB-lite"/>
    </source>
</evidence>
<dbReference type="Gene3D" id="1.10.10.10">
    <property type="entry name" value="Winged helix-like DNA-binding domain superfamily/Winged helix DNA-binding domain"/>
    <property type="match status" value="1"/>
</dbReference>
<evidence type="ECO:0000259" key="2">
    <source>
        <dbReference type="Pfam" id="PF04433"/>
    </source>
</evidence>
<protein>
    <recommendedName>
        <fullName evidence="2">SWIRM domain-containing protein</fullName>
    </recommendedName>
</protein>